<keyword evidence="2" id="KW-1185">Reference proteome</keyword>
<dbReference type="AlphaFoldDB" id="A0AA36H278"/>
<dbReference type="EMBL" id="CATQJL010000305">
    <property type="protein sequence ID" value="CAJ0602382.1"/>
    <property type="molecule type" value="Genomic_DNA"/>
</dbReference>
<gene>
    <name evidence="1" type="ORF">CYNAS_LOCUS14365</name>
</gene>
<accession>A0AA36H278</accession>
<reference evidence="1" key="1">
    <citation type="submission" date="2023-07" db="EMBL/GenBank/DDBJ databases">
        <authorList>
            <consortium name="CYATHOMIX"/>
        </authorList>
    </citation>
    <scope>NUCLEOTIDE SEQUENCE</scope>
    <source>
        <strain evidence="1">N/A</strain>
    </source>
</reference>
<sequence>MHISTAFTKICILAKISKNVELQAFATDQLKRKDLYSKIRRLCKGHNLRSCSAITNQFEVHLTMTRRRLIPYQNTEQNPKEMLMLRFLCYHADTI</sequence>
<name>A0AA36H278_CYLNA</name>
<protein>
    <submittedName>
        <fullName evidence="1">Uncharacterized protein</fullName>
    </submittedName>
</protein>
<evidence type="ECO:0000313" key="2">
    <source>
        <dbReference type="Proteomes" id="UP001176961"/>
    </source>
</evidence>
<comment type="caution">
    <text evidence="1">The sequence shown here is derived from an EMBL/GenBank/DDBJ whole genome shotgun (WGS) entry which is preliminary data.</text>
</comment>
<dbReference type="Proteomes" id="UP001176961">
    <property type="component" value="Unassembled WGS sequence"/>
</dbReference>
<evidence type="ECO:0000313" key="1">
    <source>
        <dbReference type="EMBL" id="CAJ0602382.1"/>
    </source>
</evidence>
<proteinExistence type="predicted"/>
<organism evidence="1 2">
    <name type="scientific">Cylicocyclus nassatus</name>
    <name type="common">Nematode worm</name>
    <dbReference type="NCBI Taxonomy" id="53992"/>
    <lineage>
        <taxon>Eukaryota</taxon>
        <taxon>Metazoa</taxon>
        <taxon>Ecdysozoa</taxon>
        <taxon>Nematoda</taxon>
        <taxon>Chromadorea</taxon>
        <taxon>Rhabditida</taxon>
        <taxon>Rhabditina</taxon>
        <taxon>Rhabditomorpha</taxon>
        <taxon>Strongyloidea</taxon>
        <taxon>Strongylidae</taxon>
        <taxon>Cylicocyclus</taxon>
    </lineage>
</organism>